<name>Q8FPE4_COREF</name>
<dbReference type="STRING" id="196164.gene:10742262"/>
<feature type="region of interest" description="Disordered" evidence="1">
    <location>
        <begin position="26"/>
        <end position="82"/>
    </location>
</feature>
<proteinExistence type="predicted"/>
<dbReference type="KEGG" id="cef:CE1834"/>
<evidence type="ECO:0000256" key="1">
    <source>
        <dbReference type="SAM" id="MobiDB-lite"/>
    </source>
</evidence>
<protein>
    <submittedName>
        <fullName evidence="2">Uncharacterized protein</fullName>
    </submittedName>
</protein>
<sequence>MIDLVLFIHCSPLFHVSDLRGQTFPNAGSEHRASTSARHPTAGVGLRPVALAPEHPAGRRYSRESSGDRSRTRNVTHARCAG</sequence>
<reference evidence="2 3" key="1">
    <citation type="journal article" date="2003" name="Genome Res.">
        <title>Comparative complete genome sequence analysis of the amino acid replacements responsible for the thermostability of Corynebacterium efficiens.</title>
        <authorList>
            <person name="Nishio Y."/>
            <person name="Nakamura Y."/>
            <person name="Kawarabayasi Y."/>
            <person name="Usuda Y."/>
            <person name="Kimura E."/>
            <person name="Sugimoto S."/>
            <person name="Matsui K."/>
            <person name="Yamagishi A."/>
            <person name="Kikuchi H."/>
            <person name="Ikeo K."/>
            <person name="Gojobori T."/>
        </authorList>
    </citation>
    <scope>NUCLEOTIDE SEQUENCE [LARGE SCALE GENOMIC DNA]</scope>
    <source>
        <strain evidence="3">DSM 44549 / YS-314 / AJ 12310 / JCM 11189 / NBRC 100395</strain>
    </source>
</reference>
<dbReference type="HOGENOM" id="CLU_2552484_0_0_11"/>
<dbReference type="AlphaFoldDB" id="Q8FPE4"/>
<evidence type="ECO:0000313" key="3">
    <source>
        <dbReference type="Proteomes" id="UP000001409"/>
    </source>
</evidence>
<dbReference type="Proteomes" id="UP000001409">
    <property type="component" value="Chromosome"/>
</dbReference>
<evidence type="ECO:0000313" key="2">
    <source>
        <dbReference type="EMBL" id="BAC18644.1"/>
    </source>
</evidence>
<accession>Q8FPE4</accession>
<dbReference type="EMBL" id="BA000035">
    <property type="protein sequence ID" value="BAC18644.1"/>
    <property type="molecule type" value="Genomic_DNA"/>
</dbReference>
<feature type="compositionally biased region" description="Basic and acidic residues" evidence="1">
    <location>
        <begin position="61"/>
        <end position="71"/>
    </location>
</feature>
<keyword evidence="3" id="KW-1185">Reference proteome</keyword>
<organism evidence="2 3">
    <name type="scientific">Corynebacterium efficiens (strain DSM 44549 / YS-314 / AJ 12310 / JCM 11189 / NBRC 100395)</name>
    <dbReference type="NCBI Taxonomy" id="196164"/>
    <lineage>
        <taxon>Bacteria</taxon>
        <taxon>Bacillati</taxon>
        <taxon>Actinomycetota</taxon>
        <taxon>Actinomycetes</taxon>
        <taxon>Mycobacteriales</taxon>
        <taxon>Corynebacteriaceae</taxon>
        <taxon>Corynebacterium</taxon>
    </lineage>
</organism>